<keyword evidence="1" id="KW-0812">Transmembrane</keyword>
<dbReference type="eggNOG" id="COG4104">
    <property type="taxonomic scope" value="Bacteria"/>
</dbReference>
<evidence type="ECO:0000256" key="1">
    <source>
        <dbReference type="SAM" id="Phobius"/>
    </source>
</evidence>
<dbReference type="EMBL" id="BBMZ01000021">
    <property type="protein sequence ID" value="GAL59566.1"/>
    <property type="molecule type" value="Genomic_DNA"/>
</dbReference>
<keyword evidence="3" id="KW-1185">Reference proteome</keyword>
<name>A0A090V444_PSEVU</name>
<reference evidence="2 3" key="1">
    <citation type="submission" date="2014-09" db="EMBL/GenBank/DDBJ databases">
        <title>Whole genome shotgun sequence of Escherichia vulneris NBRC 102420.</title>
        <authorList>
            <person name="Yoshida Y."/>
            <person name="Hosoyama A."/>
            <person name="Tsuchikane K."/>
            <person name="Ohji S."/>
            <person name="Ichikawa N."/>
            <person name="Kimura A."/>
            <person name="Yamazoe A."/>
            <person name="Ezaki T."/>
            <person name="Fujita N."/>
        </authorList>
    </citation>
    <scope>NUCLEOTIDE SEQUENCE [LARGE SCALE GENOMIC DNA]</scope>
    <source>
        <strain evidence="2 3">NBRC 102420</strain>
    </source>
</reference>
<evidence type="ECO:0000313" key="3">
    <source>
        <dbReference type="Proteomes" id="UP000029462"/>
    </source>
</evidence>
<dbReference type="Proteomes" id="UP000029462">
    <property type="component" value="Unassembled WGS sequence"/>
</dbReference>
<gene>
    <name evidence="2" type="ORF">EV102420_21_00010</name>
</gene>
<proteinExistence type="predicted"/>
<dbReference type="STRING" id="1115515.EV102420_21_00010"/>
<keyword evidence="1" id="KW-0472">Membrane</keyword>
<dbReference type="AlphaFoldDB" id="A0A090V444"/>
<keyword evidence="1" id="KW-1133">Transmembrane helix</keyword>
<accession>A0A090V444</accession>
<evidence type="ECO:0000313" key="2">
    <source>
        <dbReference type="EMBL" id="GAL59566.1"/>
    </source>
</evidence>
<comment type="caution">
    <text evidence="2">The sequence shown here is derived from an EMBL/GenBank/DDBJ whole genome shotgun (WGS) entry which is preliminary data.</text>
</comment>
<sequence length="54" mass="5283">MSDNYAARQGDEIIHSSLFADITSVLAEGMAYAAIGSAVAAAATVAAPLLGTGA</sequence>
<organism evidence="2 3">
    <name type="scientific">Pseudescherichia vulneris NBRC 102420</name>
    <dbReference type="NCBI Taxonomy" id="1115515"/>
    <lineage>
        <taxon>Bacteria</taxon>
        <taxon>Pseudomonadati</taxon>
        <taxon>Pseudomonadota</taxon>
        <taxon>Gammaproteobacteria</taxon>
        <taxon>Enterobacterales</taxon>
        <taxon>Enterobacteriaceae</taxon>
        <taxon>Pseudescherichia</taxon>
    </lineage>
</organism>
<protein>
    <submittedName>
        <fullName evidence="2">Uncharacterized protein</fullName>
    </submittedName>
</protein>
<feature type="transmembrane region" description="Helical" evidence="1">
    <location>
        <begin position="30"/>
        <end position="50"/>
    </location>
</feature>
<feature type="non-terminal residue" evidence="2">
    <location>
        <position position="54"/>
    </location>
</feature>